<feature type="transmembrane region" description="Helical" evidence="1">
    <location>
        <begin position="33"/>
        <end position="58"/>
    </location>
</feature>
<organism evidence="2 3">
    <name type="scientific">Thermogymnomonas acidicola</name>
    <dbReference type="NCBI Taxonomy" id="399579"/>
    <lineage>
        <taxon>Archaea</taxon>
        <taxon>Methanobacteriati</taxon>
        <taxon>Thermoplasmatota</taxon>
        <taxon>Thermoplasmata</taxon>
        <taxon>Thermoplasmatales</taxon>
        <taxon>Thermogymnomonas</taxon>
    </lineage>
</organism>
<dbReference type="AlphaFoldDB" id="A0AA37BQV1"/>
<keyword evidence="1" id="KW-0472">Membrane</keyword>
<evidence type="ECO:0000313" key="2">
    <source>
        <dbReference type="EMBL" id="GGM68258.1"/>
    </source>
</evidence>
<comment type="caution">
    <text evidence="2">The sequence shown here is derived from an EMBL/GenBank/DDBJ whole genome shotgun (WGS) entry which is preliminary data.</text>
</comment>
<proteinExistence type="predicted"/>
<name>A0AA37BQV1_9ARCH</name>
<evidence type="ECO:0000256" key="1">
    <source>
        <dbReference type="SAM" id="Phobius"/>
    </source>
</evidence>
<keyword evidence="1" id="KW-0812">Transmembrane</keyword>
<evidence type="ECO:0000313" key="3">
    <source>
        <dbReference type="Proteomes" id="UP000632195"/>
    </source>
</evidence>
<protein>
    <submittedName>
        <fullName evidence="2">Uncharacterized protein</fullName>
    </submittedName>
</protein>
<dbReference type="RefSeq" id="WP_188679705.1">
    <property type="nucleotide sequence ID" value="NZ_BMNY01000001.1"/>
</dbReference>
<keyword evidence="1" id="KW-1133">Transmembrane helix</keyword>
<dbReference type="EMBL" id="BMNY01000001">
    <property type="protein sequence ID" value="GGM68258.1"/>
    <property type="molecule type" value="Genomic_DNA"/>
</dbReference>
<feature type="transmembrane region" description="Helical" evidence="1">
    <location>
        <begin position="79"/>
        <end position="100"/>
    </location>
</feature>
<reference evidence="2" key="1">
    <citation type="journal article" date="2014" name="Int. J. Syst. Evol. Microbiol.">
        <title>Complete genome sequence of Corynebacterium casei LMG S-19264T (=DSM 44701T), isolated from a smear-ripened cheese.</title>
        <authorList>
            <consortium name="US DOE Joint Genome Institute (JGI-PGF)"/>
            <person name="Walter F."/>
            <person name="Albersmeier A."/>
            <person name="Kalinowski J."/>
            <person name="Ruckert C."/>
        </authorList>
    </citation>
    <scope>NUCLEOTIDE SEQUENCE</scope>
    <source>
        <strain evidence="2">JCM 13583</strain>
    </source>
</reference>
<feature type="transmembrane region" description="Helical" evidence="1">
    <location>
        <begin position="9"/>
        <end position="27"/>
    </location>
</feature>
<dbReference type="Proteomes" id="UP000632195">
    <property type="component" value="Unassembled WGS sequence"/>
</dbReference>
<gene>
    <name evidence="2" type="ORF">GCM10007108_02930</name>
</gene>
<reference evidence="2" key="2">
    <citation type="submission" date="2022-09" db="EMBL/GenBank/DDBJ databases">
        <authorList>
            <person name="Sun Q."/>
            <person name="Ohkuma M."/>
        </authorList>
    </citation>
    <scope>NUCLEOTIDE SEQUENCE</scope>
    <source>
        <strain evidence="2">JCM 13583</strain>
    </source>
</reference>
<keyword evidence="3" id="KW-1185">Reference proteome</keyword>
<accession>A0AA37BQV1</accession>
<sequence>MDEERRKKLIREIIVLLAGSALFLYFLSLGADYFYIPSVIGLIGFEIVVTVQIYRIFILVNRPLLVRRSILAGRRIPGYLYQLIWTIGFLPIIWAEWWTYPSRSITHYSIL</sequence>